<dbReference type="FunFam" id="3.40.50.620:FF:000003">
    <property type="entry name" value="Leucine--tRNA ligase"/>
    <property type="match status" value="1"/>
</dbReference>
<dbReference type="Gene3D" id="1.10.730.10">
    <property type="entry name" value="Isoleucyl-tRNA Synthetase, Domain 1"/>
    <property type="match status" value="1"/>
</dbReference>
<dbReference type="PANTHER" id="PTHR43740:SF2">
    <property type="entry name" value="LEUCINE--TRNA LIGASE, MITOCHONDRIAL"/>
    <property type="match status" value="1"/>
</dbReference>
<dbReference type="GO" id="GO:0002161">
    <property type="term" value="F:aminoacyl-tRNA deacylase activity"/>
    <property type="evidence" value="ECO:0007669"/>
    <property type="project" value="InterPro"/>
</dbReference>
<dbReference type="InterPro" id="IPR002302">
    <property type="entry name" value="Leu-tRNA-ligase"/>
</dbReference>
<dbReference type="InterPro" id="IPR025709">
    <property type="entry name" value="Leu_tRNA-synth_edit"/>
</dbReference>
<feature type="domain" description="Methionyl/Leucyl tRNA synthetase" evidence="12">
    <location>
        <begin position="573"/>
        <end position="630"/>
    </location>
</feature>
<feature type="domain" description="Methionyl/Valyl/Leucyl/Isoleucyl-tRNA synthetase anticodon-binding" evidence="11">
    <location>
        <begin position="660"/>
        <end position="770"/>
    </location>
</feature>
<evidence type="ECO:0000313" key="15">
    <source>
        <dbReference type="Proteomes" id="UP000035648"/>
    </source>
</evidence>
<comment type="catalytic activity">
    <reaction evidence="8 9">
        <text>tRNA(Leu) + L-leucine + ATP = L-leucyl-tRNA(Leu) + AMP + diphosphate</text>
        <dbReference type="Rhea" id="RHEA:11688"/>
        <dbReference type="Rhea" id="RHEA-COMP:9613"/>
        <dbReference type="Rhea" id="RHEA-COMP:9622"/>
        <dbReference type="ChEBI" id="CHEBI:30616"/>
        <dbReference type="ChEBI" id="CHEBI:33019"/>
        <dbReference type="ChEBI" id="CHEBI:57427"/>
        <dbReference type="ChEBI" id="CHEBI:78442"/>
        <dbReference type="ChEBI" id="CHEBI:78494"/>
        <dbReference type="ChEBI" id="CHEBI:456215"/>
        <dbReference type="EC" id="6.1.1.4"/>
    </reaction>
</comment>
<dbReference type="GO" id="GO:0004823">
    <property type="term" value="F:leucine-tRNA ligase activity"/>
    <property type="evidence" value="ECO:0007669"/>
    <property type="project" value="UniProtKB-UniRule"/>
</dbReference>
<organism evidence="14 15">
    <name type="scientific">Berkelbacteria bacterium GW2011_GWE1_39_12</name>
    <dbReference type="NCBI Taxonomy" id="1618337"/>
    <lineage>
        <taxon>Bacteria</taxon>
        <taxon>Candidatus Berkelbacteria</taxon>
    </lineage>
</organism>
<name>A0A0G4B5C8_9BACT</name>
<dbReference type="EC" id="6.1.1.4" evidence="9"/>
<dbReference type="InterPro" id="IPR009008">
    <property type="entry name" value="Val/Leu/Ile-tRNA-synth_edit"/>
</dbReference>
<dbReference type="Pfam" id="PF09334">
    <property type="entry name" value="tRNA-synt_1g"/>
    <property type="match status" value="2"/>
</dbReference>
<dbReference type="STRING" id="1618337.UT28_C0001G0978"/>
<keyword evidence="6 9" id="KW-0648">Protein biosynthesis</keyword>
<dbReference type="InterPro" id="IPR014729">
    <property type="entry name" value="Rossmann-like_a/b/a_fold"/>
</dbReference>
<comment type="subcellular location">
    <subcellularLocation>
        <location evidence="9">Cytoplasm</location>
    </subcellularLocation>
</comment>
<evidence type="ECO:0000256" key="4">
    <source>
        <dbReference type="ARBA" id="ARBA00022741"/>
    </source>
</evidence>
<evidence type="ECO:0000313" key="14">
    <source>
        <dbReference type="EMBL" id="AKM82755.1"/>
    </source>
</evidence>
<evidence type="ECO:0000256" key="8">
    <source>
        <dbReference type="ARBA" id="ARBA00047469"/>
    </source>
</evidence>
<dbReference type="PANTHER" id="PTHR43740">
    <property type="entry name" value="LEUCYL-TRNA SYNTHETASE"/>
    <property type="match status" value="1"/>
</dbReference>
<dbReference type="GO" id="GO:0005829">
    <property type="term" value="C:cytosol"/>
    <property type="evidence" value="ECO:0007669"/>
    <property type="project" value="TreeGrafter"/>
</dbReference>
<dbReference type="Pfam" id="PF13603">
    <property type="entry name" value="tRNA-synt_1_2"/>
    <property type="match status" value="1"/>
</dbReference>
<keyword evidence="4 9" id="KW-0547">Nucleotide-binding</keyword>
<dbReference type="KEGG" id="bbgw:UT28_C0001G0978"/>
<dbReference type="CDD" id="cd00812">
    <property type="entry name" value="LeuRS_core"/>
    <property type="match status" value="1"/>
</dbReference>
<dbReference type="Pfam" id="PF08264">
    <property type="entry name" value="Anticodon_1"/>
    <property type="match status" value="1"/>
</dbReference>
<evidence type="ECO:0000259" key="13">
    <source>
        <dbReference type="Pfam" id="PF13603"/>
    </source>
</evidence>
<feature type="domain" description="Leucyl-tRNA synthetase editing" evidence="13">
    <location>
        <begin position="220"/>
        <end position="409"/>
    </location>
</feature>
<dbReference type="SUPFAM" id="SSF47323">
    <property type="entry name" value="Anticodon-binding domain of a subclass of class I aminoacyl-tRNA synthetases"/>
    <property type="match status" value="1"/>
</dbReference>
<dbReference type="NCBIfam" id="TIGR00396">
    <property type="entry name" value="leuS_bact"/>
    <property type="match status" value="1"/>
</dbReference>
<dbReference type="InterPro" id="IPR009080">
    <property type="entry name" value="tRNAsynth_Ia_anticodon-bd"/>
</dbReference>
<feature type="short sequence motif" description="'KMSKS' region" evidence="9">
    <location>
        <begin position="587"/>
        <end position="591"/>
    </location>
</feature>
<dbReference type="FunFam" id="1.10.730.10:FF:000002">
    <property type="entry name" value="Leucine--tRNA ligase"/>
    <property type="match status" value="1"/>
</dbReference>
<feature type="binding site" evidence="9">
    <location>
        <position position="590"/>
    </location>
    <ligand>
        <name>ATP</name>
        <dbReference type="ChEBI" id="CHEBI:30616"/>
    </ligand>
</feature>
<feature type="domain" description="Methionyl/Leucyl tRNA synthetase" evidence="12">
    <location>
        <begin position="40"/>
        <end position="182"/>
    </location>
</feature>
<dbReference type="EMBL" id="CP011213">
    <property type="protein sequence ID" value="AKM82755.1"/>
    <property type="molecule type" value="Genomic_DNA"/>
</dbReference>
<dbReference type="Proteomes" id="UP000035648">
    <property type="component" value="Chromosome"/>
</dbReference>
<gene>
    <name evidence="9 14" type="primary">leuS</name>
    <name evidence="14" type="ORF">UT28_C0001G0978</name>
</gene>
<dbReference type="InterPro" id="IPR015413">
    <property type="entry name" value="Methionyl/Leucyl_tRNA_Synth"/>
</dbReference>
<dbReference type="FunFam" id="3.40.50.620:FF:000056">
    <property type="entry name" value="Leucine--tRNA ligase"/>
    <property type="match status" value="1"/>
</dbReference>
<evidence type="ECO:0000256" key="5">
    <source>
        <dbReference type="ARBA" id="ARBA00022840"/>
    </source>
</evidence>
<keyword evidence="3 9" id="KW-0436">Ligase</keyword>
<keyword evidence="2 9" id="KW-0963">Cytoplasm</keyword>
<evidence type="ECO:0000256" key="1">
    <source>
        <dbReference type="ARBA" id="ARBA00005594"/>
    </source>
</evidence>
<dbReference type="GO" id="GO:0005524">
    <property type="term" value="F:ATP binding"/>
    <property type="evidence" value="ECO:0007669"/>
    <property type="project" value="UniProtKB-UniRule"/>
</dbReference>
<evidence type="ECO:0000256" key="9">
    <source>
        <dbReference type="HAMAP-Rule" id="MF_00049"/>
    </source>
</evidence>
<dbReference type="PATRIC" id="fig|1618337.4.peg.969"/>
<comment type="similarity">
    <text evidence="1 9 10">Belongs to the class-I aminoacyl-tRNA synthetase family.</text>
</comment>
<keyword evidence="7 9" id="KW-0030">Aminoacyl-tRNA synthetase</keyword>
<dbReference type="InterPro" id="IPR013155">
    <property type="entry name" value="M/V/L/I-tRNA-synth_anticd-bd"/>
</dbReference>
<dbReference type="SUPFAM" id="SSF50677">
    <property type="entry name" value="ValRS/IleRS/LeuRS editing domain"/>
    <property type="match status" value="1"/>
</dbReference>
<protein>
    <recommendedName>
        <fullName evidence="9">Leucine--tRNA ligase</fullName>
        <ecNumber evidence="9">6.1.1.4</ecNumber>
    </recommendedName>
    <alternativeName>
        <fullName evidence="9">Leucyl-tRNA synthetase</fullName>
        <shortName evidence="9">LeuRS</shortName>
    </alternativeName>
</protein>
<evidence type="ECO:0000256" key="7">
    <source>
        <dbReference type="ARBA" id="ARBA00023146"/>
    </source>
</evidence>
<evidence type="ECO:0000259" key="11">
    <source>
        <dbReference type="Pfam" id="PF08264"/>
    </source>
</evidence>
<evidence type="ECO:0000256" key="2">
    <source>
        <dbReference type="ARBA" id="ARBA00022490"/>
    </source>
</evidence>
<dbReference type="PRINTS" id="PR00985">
    <property type="entry name" value="TRNASYNTHLEU"/>
</dbReference>
<evidence type="ECO:0000256" key="6">
    <source>
        <dbReference type="ARBA" id="ARBA00022917"/>
    </source>
</evidence>
<dbReference type="Gene3D" id="3.40.50.620">
    <property type="entry name" value="HUPs"/>
    <property type="match status" value="2"/>
</dbReference>
<dbReference type="HAMAP" id="MF_00049_B">
    <property type="entry name" value="Leu_tRNA_synth_B"/>
    <property type="match status" value="1"/>
</dbReference>
<dbReference type="SUPFAM" id="SSF52374">
    <property type="entry name" value="Nucleotidylyl transferase"/>
    <property type="match status" value="1"/>
</dbReference>
<evidence type="ECO:0000256" key="3">
    <source>
        <dbReference type="ARBA" id="ARBA00022598"/>
    </source>
</evidence>
<comment type="caution">
    <text evidence="9">Lacks conserved residue(s) required for the propagation of feature annotation.</text>
</comment>
<sequence>MNKYNPQEIEIKWQKIWEESGMYKSEENPDKPKFYCLDMFPYPSGSGLHVGHWRGYVLSDVVARYQLLNGKNILHPMGWDAFGLPAENAAIKNQSHPSIYTKEAINNIRRQIKQIGTMIDWSREINTSDPSYYKWTQWIFLQLYKNGLAYRKKAPVNWCPSCQTVLANEQVVSGECERCGSQVINKDLTQWFFKITDFADDLLEDLDGLDWPERTKALQRNWIGKSEGVIFREKVKDLNISFEVYDSVPQTFIAQTFAVIAPDHPLLKKLVEGTEHEKPVMDFVEKINKKKLQNKFDVDKDLEGIFTGRYVDNPFGTGDLPIWVASYVLSDYGTGIVNCSAHDERDFNFAKKYDIPLNTAMLPKDSIRAEKVEKLEIYYGRDPEGILQLPEELKGMKWIAAKEKSIDYIEKKELGYRSTQYKIRDWLISRQRYWGAPIPIVYCDKCGEMPVLEDQLPIELPDDVEFKPHGKSPLKESKKFLYTKCPSCGGQATRETDTMDTFVCSSWYYLRYADPTNANSFADKDKVNYWLPVDFYFGGIEHAVLHLLYARFISKALTKLGIIDYDDKGEPFKRLFNIGMIYLHGAKMSKSKGNVVSPDELIEKYGTDALRGYEMFIGPADLDSEWQVQGISGVYRFLEKVWNIYNSELIDSADVDPLVEKTIKTVTLEIESVHPNTAISHLMELFNHLSKNNNLSKQNAERIAILLSPFFPHLSEELWQILGKDKSVFAETWPAFNEEILSEEKIKLPIQINGKVRDIIEINSDMSEEEILNLAKSTEKIKSAISESRVIKTVYIPLKIVNIVIE</sequence>
<dbReference type="GO" id="GO:0006429">
    <property type="term" value="P:leucyl-tRNA aminoacylation"/>
    <property type="evidence" value="ECO:0007669"/>
    <property type="project" value="UniProtKB-UniRule"/>
</dbReference>
<evidence type="ECO:0000259" key="12">
    <source>
        <dbReference type="Pfam" id="PF09334"/>
    </source>
</evidence>
<dbReference type="CDD" id="cd07958">
    <property type="entry name" value="Anticodon_Ia_Leu_BEm"/>
    <property type="match status" value="1"/>
</dbReference>
<keyword evidence="5 9" id="KW-0067">ATP-binding</keyword>
<accession>A0A0G4B5C8</accession>
<dbReference type="AlphaFoldDB" id="A0A0G4B5C8"/>
<evidence type="ECO:0000256" key="10">
    <source>
        <dbReference type="RuleBase" id="RU363039"/>
    </source>
</evidence>
<reference evidence="14 15" key="1">
    <citation type="journal article" date="2015" name="Nature">
        <title>rRNA introns, odd ribosomes, and small enigmatic genomes across a large radiation of phyla.</title>
        <authorList>
            <person name="Brown C.T."/>
            <person name="Hug L.A."/>
            <person name="Thomas B.C."/>
            <person name="Sharon I."/>
            <person name="Castelle C.J."/>
            <person name="Singh A."/>
            <person name="Wilkins M.J."/>
            <person name="Williams K.H."/>
            <person name="Banfield J.F."/>
        </authorList>
    </citation>
    <scope>NUCLEOTIDE SEQUENCE [LARGE SCALE GENOMIC DNA]</scope>
</reference>
<proteinExistence type="inferred from homology"/>